<evidence type="ECO:0008006" key="8">
    <source>
        <dbReference type="Google" id="ProtNLM"/>
    </source>
</evidence>
<evidence type="ECO:0000256" key="3">
    <source>
        <dbReference type="ARBA" id="ARBA00022471"/>
    </source>
</evidence>
<accession>A0A438C5Q9</accession>
<evidence type="ECO:0000256" key="4">
    <source>
        <dbReference type="ARBA" id="ARBA00022525"/>
    </source>
</evidence>
<dbReference type="AlphaFoldDB" id="A0A438C5Q9"/>
<evidence type="ECO:0000256" key="5">
    <source>
        <dbReference type="ARBA" id="ARBA00022729"/>
    </source>
</evidence>
<organism evidence="6 7">
    <name type="scientific">Vitis vinifera</name>
    <name type="common">Grape</name>
    <dbReference type="NCBI Taxonomy" id="29760"/>
    <lineage>
        <taxon>Eukaryota</taxon>
        <taxon>Viridiplantae</taxon>
        <taxon>Streptophyta</taxon>
        <taxon>Embryophyta</taxon>
        <taxon>Tracheophyta</taxon>
        <taxon>Spermatophyta</taxon>
        <taxon>Magnoliopsida</taxon>
        <taxon>eudicotyledons</taxon>
        <taxon>Gunneridae</taxon>
        <taxon>Pentapetalae</taxon>
        <taxon>rosids</taxon>
        <taxon>Vitales</taxon>
        <taxon>Vitaceae</taxon>
        <taxon>Viteae</taxon>
        <taxon>Vitis</taxon>
    </lineage>
</organism>
<dbReference type="EMBL" id="QGNW01002524">
    <property type="protein sequence ID" value="RVW18479.1"/>
    <property type="molecule type" value="Genomic_DNA"/>
</dbReference>
<keyword evidence="4" id="KW-0964">Secreted</keyword>
<keyword evidence="3" id="KW-0713">Self-incompatibility</keyword>
<dbReference type="InterPro" id="IPR010264">
    <property type="entry name" value="Self-incomp_S1"/>
</dbReference>
<sequence length="103" mass="11411">MLSLDSGFKDHQWLDAGTDLNVHCKSKNDDLGAHVLAFDQFFEFRFRPNFGGLPYTSVADGPCLLNDKIGVYDICENWKDGGSSQEGTGNDTARIYNEIFGGQ</sequence>
<dbReference type="GO" id="GO:0005576">
    <property type="term" value="C:extracellular region"/>
    <property type="evidence" value="ECO:0007669"/>
    <property type="project" value="UniProtKB-SubCell"/>
</dbReference>
<evidence type="ECO:0000256" key="1">
    <source>
        <dbReference type="ARBA" id="ARBA00004613"/>
    </source>
</evidence>
<name>A0A438C5Q9_VITVI</name>
<reference evidence="6 7" key="1">
    <citation type="journal article" date="2018" name="PLoS Genet.">
        <title>Population sequencing reveals clonal diversity and ancestral inbreeding in the grapevine cultivar Chardonnay.</title>
        <authorList>
            <person name="Roach M.J."/>
            <person name="Johnson D.L."/>
            <person name="Bohlmann J."/>
            <person name="van Vuuren H.J."/>
            <person name="Jones S.J."/>
            <person name="Pretorius I.S."/>
            <person name="Schmidt S.A."/>
            <person name="Borneman A.R."/>
        </authorList>
    </citation>
    <scope>NUCLEOTIDE SEQUENCE [LARGE SCALE GENOMIC DNA]</scope>
    <source>
        <strain evidence="7">cv. Chardonnay</strain>
        <tissue evidence="6">Leaf</tissue>
    </source>
</reference>
<evidence type="ECO:0000313" key="6">
    <source>
        <dbReference type="EMBL" id="RVW18479.1"/>
    </source>
</evidence>
<evidence type="ECO:0000313" key="7">
    <source>
        <dbReference type="Proteomes" id="UP000288805"/>
    </source>
</evidence>
<gene>
    <name evidence="6" type="ORF">CK203_108527</name>
</gene>
<dbReference type="GO" id="GO:0060320">
    <property type="term" value="P:rejection of self pollen"/>
    <property type="evidence" value="ECO:0007669"/>
    <property type="project" value="UniProtKB-KW"/>
</dbReference>
<comment type="caution">
    <text evidence="6">The sequence shown here is derived from an EMBL/GenBank/DDBJ whole genome shotgun (WGS) entry which is preliminary data.</text>
</comment>
<dbReference type="Pfam" id="PF05938">
    <property type="entry name" value="Self-incomp_S1"/>
    <property type="match status" value="1"/>
</dbReference>
<keyword evidence="5" id="KW-0732">Signal</keyword>
<protein>
    <recommendedName>
        <fullName evidence="8">S-protein homolog</fullName>
    </recommendedName>
</protein>
<dbReference type="Proteomes" id="UP000288805">
    <property type="component" value="Unassembled WGS sequence"/>
</dbReference>
<comment type="similarity">
    <text evidence="2">Belongs to the plant self-incompatibility (S1) protein family.</text>
</comment>
<comment type="subcellular location">
    <subcellularLocation>
        <location evidence="1">Secreted</location>
    </subcellularLocation>
</comment>
<evidence type="ECO:0000256" key="2">
    <source>
        <dbReference type="ARBA" id="ARBA00005581"/>
    </source>
</evidence>
<proteinExistence type="inferred from homology"/>